<comment type="caution">
    <text evidence="1">The sequence shown here is derived from an EMBL/GenBank/DDBJ whole genome shotgun (WGS) entry which is preliminary data.</text>
</comment>
<organism evidence="1 2">
    <name type="scientific">Phanerochaete sordida</name>
    <dbReference type="NCBI Taxonomy" id="48140"/>
    <lineage>
        <taxon>Eukaryota</taxon>
        <taxon>Fungi</taxon>
        <taxon>Dikarya</taxon>
        <taxon>Basidiomycota</taxon>
        <taxon>Agaricomycotina</taxon>
        <taxon>Agaricomycetes</taxon>
        <taxon>Polyporales</taxon>
        <taxon>Phanerochaetaceae</taxon>
        <taxon>Phanerochaete</taxon>
    </lineage>
</organism>
<sequence>MLSVQPTPPTSQSIRSDTDADLPVCHRLEHLALRHSQVESEEECRRIARFLVAVVPGVRLATWDDSRDMVGMVEEFMEETAVS</sequence>
<keyword evidence="2" id="KW-1185">Reference proteome</keyword>
<name>A0A9P3GK79_9APHY</name>
<reference evidence="1 2" key="1">
    <citation type="submission" date="2021-08" db="EMBL/GenBank/DDBJ databases">
        <title>Draft Genome Sequence of Phanerochaete sordida strain YK-624.</title>
        <authorList>
            <person name="Mori T."/>
            <person name="Dohra H."/>
            <person name="Suzuki T."/>
            <person name="Kawagishi H."/>
            <person name="Hirai H."/>
        </authorList>
    </citation>
    <scope>NUCLEOTIDE SEQUENCE [LARGE SCALE GENOMIC DNA]</scope>
    <source>
        <strain evidence="1 2">YK-624</strain>
    </source>
</reference>
<dbReference type="Proteomes" id="UP000703269">
    <property type="component" value="Unassembled WGS sequence"/>
</dbReference>
<dbReference type="EMBL" id="BPQB01000045">
    <property type="protein sequence ID" value="GJE95029.1"/>
    <property type="molecule type" value="Genomic_DNA"/>
</dbReference>
<dbReference type="AlphaFoldDB" id="A0A9P3GK79"/>
<gene>
    <name evidence="1" type="ORF">PsYK624_112080</name>
</gene>
<evidence type="ECO:0000313" key="1">
    <source>
        <dbReference type="EMBL" id="GJE95029.1"/>
    </source>
</evidence>
<accession>A0A9P3GK79</accession>
<protein>
    <submittedName>
        <fullName evidence="1">Uncharacterized protein</fullName>
    </submittedName>
</protein>
<proteinExistence type="predicted"/>
<evidence type="ECO:0000313" key="2">
    <source>
        <dbReference type="Proteomes" id="UP000703269"/>
    </source>
</evidence>